<dbReference type="STRING" id="395961.Cyan7425_5231"/>
<dbReference type="InterPro" id="IPR017896">
    <property type="entry name" value="4Fe4S_Fe-S-bd"/>
</dbReference>
<dbReference type="Gene3D" id="3.30.70.20">
    <property type="match status" value="1"/>
</dbReference>
<reference evidence="6" key="1">
    <citation type="submission" date="2009-01" db="EMBL/GenBank/DDBJ databases">
        <title>Complete sequence of chromosome Cyanothece sp. PCC 7425.</title>
        <authorList>
            <consortium name="US DOE Joint Genome Institute"/>
            <person name="Lucas S."/>
            <person name="Copeland A."/>
            <person name="Lapidus A."/>
            <person name="Glavina del Rio T."/>
            <person name="Dalin E."/>
            <person name="Tice H."/>
            <person name="Bruce D."/>
            <person name="Goodwin L."/>
            <person name="Pitluck S."/>
            <person name="Sims D."/>
            <person name="Meineke L."/>
            <person name="Brettin T."/>
            <person name="Detter J.C."/>
            <person name="Han C."/>
            <person name="Larimer F."/>
            <person name="Land M."/>
            <person name="Hauser L."/>
            <person name="Kyrpides N."/>
            <person name="Ovchinnikova G."/>
            <person name="Liberton M."/>
            <person name="Stoeckel J."/>
            <person name="Banerjee A."/>
            <person name="Singh A."/>
            <person name="Page L."/>
            <person name="Sato H."/>
            <person name="Zhao L."/>
            <person name="Sherman L."/>
            <person name="Pakrasi H."/>
            <person name="Richardson P."/>
        </authorList>
    </citation>
    <scope>NUCLEOTIDE SEQUENCE</scope>
    <source>
        <strain evidence="6">PCC 7425</strain>
    </source>
</reference>
<evidence type="ECO:0000259" key="4">
    <source>
        <dbReference type="PROSITE" id="PS50943"/>
    </source>
</evidence>
<organism evidence="6">
    <name type="scientific">Cyanothece sp. (strain PCC 7425 / ATCC 29141)</name>
    <dbReference type="NCBI Taxonomy" id="395961"/>
    <lineage>
        <taxon>Bacteria</taxon>
        <taxon>Bacillati</taxon>
        <taxon>Cyanobacteriota</taxon>
        <taxon>Cyanophyceae</taxon>
        <taxon>Gomontiellales</taxon>
        <taxon>Cyanothecaceae</taxon>
        <taxon>Cyanothece</taxon>
    </lineage>
</organism>
<keyword evidence="2" id="KW-0408">Iron</keyword>
<dbReference type="eggNOG" id="COG1145">
    <property type="taxonomic scope" value="Bacteria"/>
</dbReference>
<dbReference type="Pfam" id="PF13560">
    <property type="entry name" value="HTH_31"/>
    <property type="match status" value="1"/>
</dbReference>
<dbReference type="SUPFAM" id="SSF54862">
    <property type="entry name" value="4Fe-4S ferredoxins"/>
    <property type="match status" value="1"/>
</dbReference>
<dbReference type="EMBL" id="CP001344">
    <property type="protein sequence ID" value="ACL47523.1"/>
    <property type="molecule type" value="Genomic_DNA"/>
</dbReference>
<dbReference type="GO" id="GO:0051536">
    <property type="term" value="F:iron-sulfur cluster binding"/>
    <property type="evidence" value="ECO:0007669"/>
    <property type="project" value="UniProtKB-KW"/>
</dbReference>
<dbReference type="CDD" id="cd00093">
    <property type="entry name" value="HTH_XRE"/>
    <property type="match status" value="1"/>
</dbReference>
<gene>
    <name evidence="6" type="ordered locus">Cyan7425_5231</name>
</gene>
<dbReference type="PROSITE" id="PS50943">
    <property type="entry name" value="HTH_CROC1"/>
    <property type="match status" value="1"/>
</dbReference>
<evidence type="ECO:0000256" key="1">
    <source>
        <dbReference type="ARBA" id="ARBA00022723"/>
    </source>
</evidence>
<dbReference type="HOGENOM" id="CLU_562394_0_0_3"/>
<evidence type="ECO:0000313" key="6">
    <source>
        <dbReference type="EMBL" id="ACL47523.1"/>
    </source>
</evidence>
<dbReference type="GO" id="GO:0003677">
    <property type="term" value="F:DNA binding"/>
    <property type="evidence" value="ECO:0007669"/>
    <property type="project" value="InterPro"/>
</dbReference>
<dbReference type="OrthoDB" id="9800445at2"/>
<accession>B8HQC6</accession>
<dbReference type="InterPro" id="IPR017900">
    <property type="entry name" value="4Fe4S_Fe_S_CS"/>
</dbReference>
<dbReference type="Gene3D" id="1.10.260.40">
    <property type="entry name" value="lambda repressor-like DNA-binding domains"/>
    <property type="match status" value="1"/>
</dbReference>
<keyword evidence="1" id="KW-0479">Metal-binding</keyword>
<dbReference type="PROSITE" id="PS00198">
    <property type="entry name" value="4FE4S_FER_1"/>
    <property type="match status" value="1"/>
</dbReference>
<evidence type="ECO:0000256" key="3">
    <source>
        <dbReference type="ARBA" id="ARBA00023014"/>
    </source>
</evidence>
<keyword evidence="3" id="KW-0411">Iron-sulfur</keyword>
<dbReference type="PROSITE" id="PS51379">
    <property type="entry name" value="4FE4S_FER_2"/>
    <property type="match status" value="1"/>
</dbReference>
<protein>
    <submittedName>
        <fullName evidence="6">Transcriptional regulator, XRE family</fullName>
    </submittedName>
</protein>
<dbReference type="KEGG" id="cyn:Cyan7425_5231"/>
<evidence type="ECO:0000259" key="5">
    <source>
        <dbReference type="PROSITE" id="PS51379"/>
    </source>
</evidence>
<proteinExistence type="predicted"/>
<feature type="domain" description="4Fe-4S ferredoxin-type" evidence="5">
    <location>
        <begin position="1"/>
        <end position="29"/>
    </location>
</feature>
<sequence length="543" mass="61558">MAYKISDSCLACDSCRPQCPTGAITVEDGRYSIDPETCNNCTGYFPEPQCVISCPISVPSPAQAKKGRSRLHQRPLTSSDLFINGKNTPFASAIPVWEACNLLAQRQSLPWQVEPDGDLSYQRTFSQNYAIALRLSDHLEQHASPVLSEAAIAGLDHLDLRAACLHLIYAAYATTLDRPWEQDFVISDRQIEEYLGLDKRKDLNKAAKLTLIKEIAQQPCLLKLQMNYPAQGRIKAFDLEKVRLWHLVDIQHHFQEDETGCKHLIGLTFTIRAGLWAKYFLNKQGCKERTAFYQYGTLPKSLLSTVMSIWQQHEGAARLLLWLLFKTRLGKEQRLTVPTLLRVAYGEEKVIQATTNREERKRLIRTFESDLEALNHYGLKPVFDPVTYPPEIQPLWARSADIPDDADDALEFWINDGSSHNRLTDASPRGKWNLLINARILSFLLPSDWEQPADIQQKKQRSYQRQRGRFGKTAASLSPAANSLSPSLNGQQVVAARQSKGWSQRRLAEIAGKSQSWIRDIENGRFQAKAEDQELLRRVLGMG</sequence>
<dbReference type="eggNOG" id="COG2944">
    <property type="taxonomic scope" value="Bacteria"/>
</dbReference>
<evidence type="ECO:0000256" key="2">
    <source>
        <dbReference type="ARBA" id="ARBA00023004"/>
    </source>
</evidence>
<dbReference type="InterPro" id="IPR001387">
    <property type="entry name" value="Cro/C1-type_HTH"/>
</dbReference>
<dbReference type="InterPro" id="IPR010982">
    <property type="entry name" value="Lambda_DNA-bd_dom_sf"/>
</dbReference>
<name>B8HQC6_CYAP4</name>
<dbReference type="AlphaFoldDB" id="B8HQC6"/>
<dbReference type="GO" id="GO:0046872">
    <property type="term" value="F:metal ion binding"/>
    <property type="evidence" value="ECO:0007669"/>
    <property type="project" value="UniProtKB-KW"/>
</dbReference>
<dbReference type="SUPFAM" id="SSF47413">
    <property type="entry name" value="lambda repressor-like DNA-binding domains"/>
    <property type="match status" value="1"/>
</dbReference>
<feature type="domain" description="HTH cro/C1-type" evidence="4">
    <location>
        <begin position="493"/>
        <end position="541"/>
    </location>
</feature>